<keyword evidence="1" id="KW-0472">Membrane</keyword>
<proteinExistence type="predicted"/>
<evidence type="ECO:0000313" key="4">
    <source>
        <dbReference type="EMBL" id="MBW7573520.1"/>
    </source>
</evidence>
<name>A0ABS7DQE8_9FIRM</name>
<feature type="transmembrane region" description="Helical" evidence="1">
    <location>
        <begin position="445"/>
        <end position="464"/>
    </location>
</feature>
<evidence type="ECO:0000259" key="2">
    <source>
        <dbReference type="Pfam" id="PF09972"/>
    </source>
</evidence>
<dbReference type="InterPro" id="IPR018702">
    <property type="entry name" value="DUF2207"/>
</dbReference>
<dbReference type="Pfam" id="PF20990">
    <property type="entry name" value="DUF2207_C"/>
    <property type="match status" value="1"/>
</dbReference>
<comment type="caution">
    <text evidence="4">The sequence shown here is derived from an EMBL/GenBank/DDBJ whole genome shotgun (WGS) entry which is preliminary data.</text>
</comment>
<evidence type="ECO:0000259" key="3">
    <source>
        <dbReference type="Pfam" id="PF20990"/>
    </source>
</evidence>
<reference evidence="4 5" key="1">
    <citation type="submission" date="2021-03" db="EMBL/GenBank/DDBJ databases">
        <title>Caproiciproducens sp. nov. isolated from feces of cow.</title>
        <authorList>
            <person name="Choi J.-Y."/>
        </authorList>
    </citation>
    <scope>NUCLEOTIDE SEQUENCE [LARGE SCALE GENOMIC DNA]</scope>
    <source>
        <strain evidence="4 5">AGMB10547</strain>
    </source>
</reference>
<accession>A0ABS7DQE8</accession>
<keyword evidence="1" id="KW-0812">Transmembrane</keyword>
<feature type="domain" description="Predicted membrane protein YciQ-like C-terminal" evidence="3">
    <location>
        <begin position="309"/>
        <end position="550"/>
    </location>
</feature>
<gene>
    <name evidence="4" type="ORF">J5W02_11945</name>
</gene>
<feature type="transmembrane region" description="Helical" evidence="1">
    <location>
        <begin position="470"/>
        <end position="489"/>
    </location>
</feature>
<dbReference type="EMBL" id="JAGFNZ010000005">
    <property type="protein sequence ID" value="MBW7573520.1"/>
    <property type="molecule type" value="Genomic_DNA"/>
</dbReference>
<keyword evidence="5" id="KW-1185">Reference proteome</keyword>
<evidence type="ECO:0000313" key="5">
    <source>
        <dbReference type="Proteomes" id="UP000719942"/>
    </source>
</evidence>
<dbReference type="InterPro" id="IPR048389">
    <property type="entry name" value="YciQ-like_C"/>
</dbReference>
<feature type="domain" description="DUF2207" evidence="2">
    <location>
        <begin position="38"/>
        <end position="233"/>
    </location>
</feature>
<sequence length="649" mass="70744">MAKKLFGGMAAAVAAILLVLFIIGSSADGYKHGAKQTLENLDIVSQLSSNGDMQVTETWHINLEGRGKPYSNLYKTFPVNEKQASGIENLSVYDMDENVKYSFRDDVNPTSGYFSEDNVCYIYNTAQDTEIGWFMPSIESGVRNFRVSYTIKNLVAVYGDTSVLYNAFIGNKFSIPITQLHGTISLPAGAKDKEVKGWLHCTAQSQLTVNSPTQITFTANKVPPETLVETRVCMPVSLFPASTRISTANVLSDIEKEEQKWADEWAEKQRMNYIIGVVDAVAGVVLVIAGIFILIWLKKKAKPYQVDAPEYTREIPEGSSPGGAANLFYYYSGGVTSKEEGRVFSATLMSLARKGYVGFDSSEKKEFMVNILGNTKQLPLTQSEQTFYDMIATVASSYGDRFTMKQFEKYAKDHSKYIDSSMENFLSQTKREIAARGYYEHRPSFLTGSSLLGILSIAGAVAILLLTGGWLVYIPLGFLIFGILLLVAASGKTRLSAKGEYDYAVWHGLEKYMLEFSRMKEYGVPELTLWEEYLVYATMMGISKKVCDQLKMVYPQLNDDGYLYTNYGGSYMYYMFGRSVGMGGFSHIGSDFGSVLGSTISNISTSATRLAHPPQSSGGSGGFGGGGFGGGGFGGGGGGFGGGGGGGAR</sequence>
<keyword evidence="1" id="KW-1133">Transmembrane helix</keyword>
<organism evidence="4 5">
    <name type="scientific">Caproiciproducens faecalis</name>
    <dbReference type="NCBI Taxonomy" id="2820301"/>
    <lineage>
        <taxon>Bacteria</taxon>
        <taxon>Bacillati</taxon>
        <taxon>Bacillota</taxon>
        <taxon>Clostridia</taxon>
        <taxon>Eubacteriales</taxon>
        <taxon>Acutalibacteraceae</taxon>
        <taxon>Caproiciproducens</taxon>
    </lineage>
</organism>
<dbReference type="Proteomes" id="UP000719942">
    <property type="component" value="Unassembled WGS sequence"/>
</dbReference>
<dbReference type="RefSeq" id="WP_219965932.1">
    <property type="nucleotide sequence ID" value="NZ_JAGFNZ010000005.1"/>
</dbReference>
<protein>
    <submittedName>
        <fullName evidence="4">DUF2207 domain-containing protein</fullName>
    </submittedName>
</protein>
<evidence type="ECO:0000256" key="1">
    <source>
        <dbReference type="SAM" id="Phobius"/>
    </source>
</evidence>
<dbReference type="Pfam" id="PF09972">
    <property type="entry name" value="DUF2207"/>
    <property type="match status" value="1"/>
</dbReference>
<feature type="transmembrane region" description="Helical" evidence="1">
    <location>
        <begin position="273"/>
        <end position="297"/>
    </location>
</feature>